<name>A0AAD4GSE2_ASPNN</name>
<evidence type="ECO:0000313" key="4">
    <source>
        <dbReference type="Proteomes" id="UP001194746"/>
    </source>
</evidence>
<organism evidence="3 4">
    <name type="scientific">Aspergillus nanangensis</name>
    <dbReference type="NCBI Taxonomy" id="2582783"/>
    <lineage>
        <taxon>Eukaryota</taxon>
        <taxon>Fungi</taxon>
        <taxon>Dikarya</taxon>
        <taxon>Ascomycota</taxon>
        <taxon>Pezizomycotina</taxon>
        <taxon>Eurotiomycetes</taxon>
        <taxon>Eurotiomycetidae</taxon>
        <taxon>Eurotiales</taxon>
        <taxon>Aspergillaceae</taxon>
        <taxon>Aspergillus</taxon>
        <taxon>Aspergillus subgen. Circumdati</taxon>
    </lineage>
</organism>
<keyword evidence="2" id="KW-0812">Transmembrane</keyword>
<keyword evidence="2" id="KW-1133">Transmembrane helix</keyword>
<feature type="transmembrane region" description="Helical" evidence="2">
    <location>
        <begin position="115"/>
        <end position="136"/>
    </location>
</feature>
<dbReference type="Proteomes" id="UP001194746">
    <property type="component" value="Unassembled WGS sequence"/>
</dbReference>
<comment type="caution">
    <text evidence="3">The sequence shown here is derived from an EMBL/GenBank/DDBJ whole genome shotgun (WGS) entry which is preliminary data.</text>
</comment>
<gene>
    <name evidence="3" type="ORF">FE257_011562</name>
</gene>
<evidence type="ECO:0000256" key="2">
    <source>
        <dbReference type="SAM" id="Phobius"/>
    </source>
</evidence>
<keyword evidence="4" id="KW-1185">Reference proteome</keyword>
<evidence type="ECO:0000256" key="1">
    <source>
        <dbReference type="SAM" id="MobiDB-lite"/>
    </source>
</evidence>
<dbReference type="AlphaFoldDB" id="A0AAD4GSE2"/>
<feature type="region of interest" description="Disordered" evidence="1">
    <location>
        <begin position="184"/>
        <end position="203"/>
    </location>
</feature>
<sequence length="203" mass="22764">MLVLFSALHVALSAPLARLHHVSLPLEGPITKDEKARVTTPPQQSFCDHHDAHPPANFLRKPYGFFTSSKVHNCATSISPSQFKTWSKESAGKAIMDKSSTAYAMIQSLNYAERLLALVIILFAIVWVAVVGVGVVEGLNQVWRRWIRAQRESVLKDVEDEYDLADDDFLEEVVISLVHAEDDDDDDDEVFSLDTNVEKRQSD</sequence>
<protein>
    <recommendedName>
        <fullName evidence="5">Transmembrane protein</fullName>
    </recommendedName>
</protein>
<reference evidence="3" key="1">
    <citation type="journal article" date="2019" name="Beilstein J. Org. Chem.">
        <title>Nanangenines: drimane sesquiterpenoids as the dominant metabolite cohort of a novel Australian fungus, Aspergillus nanangensis.</title>
        <authorList>
            <person name="Lacey H.J."/>
            <person name="Gilchrist C.L.M."/>
            <person name="Crombie A."/>
            <person name="Kalaitzis J.A."/>
            <person name="Vuong D."/>
            <person name="Rutledge P.J."/>
            <person name="Turner P."/>
            <person name="Pitt J.I."/>
            <person name="Lacey E."/>
            <person name="Chooi Y.H."/>
            <person name="Piggott A.M."/>
        </authorList>
    </citation>
    <scope>NUCLEOTIDE SEQUENCE</scope>
    <source>
        <strain evidence="3">MST-FP2251</strain>
    </source>
</reference>
<accession>A0AAD4GSE2</accession>
<dbReference type="EMBL" id="VCAU01000079">
    <property type="protein sequence ID" value="KAF9886303.1"/>
    <property type="molecule type" value="Genomic_DNA"/>
</dbReference>
<keyword evidence="2" id="KW-0472">Membrane</keyword>
<evidence type="ECO:0000313" key="3">
    <source>
        <dbReference type="EMBL" id="KAF9886303.1"/>
    </source>
</evidence>
<proteinExistence type="predicted"/>
<reference evidence="3" key="2">
    <citation type="submission" date="2020-02" db="EMBL/GenBank/DDBJ databases">
        <authorList>
            <person name="Gilchrist C.L.M."/>
            <person name="Chooi Y.-H."/>
        </authorList>
    </citation>
    <scope>NUCLEOTIDE SEQUENCE</scope>
    <source>
        <strain evidence="3">MST-FP2251</strain>
    </source>
</reference>
<evidence type="ECO:0008006" key="5">
    <source>
        <dbReference type="Google" id="ProtNLM"/>
    </source>
</evidence>